<accession>A0A1I7XZA0</accession>
<dbReference type="Proteomes" id="UP000095287">
    <property type="component" value="Unplaced"/>
</dbReference>
<evidence type="ECO:0000313" key="1">
    <source>
        <dbReference type="Proteomes" id="UP000095287"/>
    </source>
</evidence>
<keyword evidence="1" id="KW-1185">Reference proteome</keyword>
<proteinExistence type="predicted"/>
<name>A0A1I7XZA0_9BILA</name>
<sequence>MSLFLTMDITAGEAKVMKLTKLDLPCEENVWNPTAFTVIDGWLYYVSDREIRMRNLSTGEDKPLEIKGSAGFLVAPLSSVNGRLNVRFCSSYDDIWYLGELEFDATNRQVARFIREQSFED</sequence>
<dbReference type="WBParaSite" id="L893_g11125.t1">
    <property type="protein sequence ID" value="L893_g11125.t1"/>
    <property type="gene ID" value="L893_g11125"/>
</dbReference>
<evidence type="ECO:0000313" key="2">
    <source>
        <dbReference type="WBParaSite" id="L893_g11125.t1"/>
    </source>
</evidence>
<dbReference type="AlphaFoldDB" id="A0A1I7XZA0"/>
<protein>
    <submittedName>
        <fullName evidence="2">DUF5050 domain-containing protein</fullName>
    </submittedName>
</protein>
<reference evidence="2" key="1">
    <citation type="submission" date="2016-11" db="UniProtKB">
        <authorList>
            <consortium name="WormBaseParasite"/>
        </authorList>
    </citation>
    <scope>IDENTIFICATION</scope>
</reference>
<organism evidence="1 2">
    <name type="scientific">Steinernema glaseri</name>
    <dbReference type="NCBI Taxonomy" id="37863"/>
    <lineage>
        <taxon>Eukaryota</taxon>
        <taxon>Metazoa</taxon>
        <taxon>Ecdysozoa</taxon>
        <taxon>Nematoda</taxon>
        <taxon>Chromadorea</taxon>
        <taxon>Rhabditida</taxon>
        <taxon>Tylenchina</taxon>
        <taxon>Panagrolaimomorpha</taxon>
        <taxon>Strongyloidoidea</taxon>
        <taxon>Steinernematidae</taxon>
        <taxon>Steinernema</taxon>
    </lineage>
</organism>